<keyword evidence="3" id="KW-0732">Signal</keyword>
<evidence type="ECO:0000256" key="2">
    <source>
        <dbReference type="SAM" id="Phobius"/>
    </source>
</evidence>
<feature type="region of interest" description="Disordered" evidence="1">
    <location>
        <begin position="147"/>
        <end position="275"/>
    </location>
</feature>
<feature type="compositionally biased region" description="Low complexity" evidence="1">
    <location>
        <begin position="194"/>
        <end position="246"/>
    </location>
</feature>
<evidence type="ECO:0000256" key="1">
    <source>
        <dbReference type="SAM" id="MobiDB-lite"/>
    </source>
</evidence>
<feature type="transmembrane region" description="Helical" evidence="2">
    <location>
        <begin position="280"/>
        <end position="302"/>
    </location>
</feature>
<dbReference type="Proteomes" id="UP001215151">
    <property type="component" value="Unassembled WGS sequence"/>
</dbReference>
<keyword evidence="2" id="KW-1133">Transmembrane helix</keyword>
<feature type="region of interest" description="Disordered" evidence="1">
    <location>
        <begin position="427"/>
        <end position="452"/>
    </location>
</feature>
<protein>
    <submittedName>
        <fullName evidence="4">Uncharacterized protein</fullName>
    </submittedName>
</protein>
<organism evidence="4 5">
    <name type="scientific">Trametes cubensis</name>
    <dbReference type="NCBI Taxonomy" id="1111947"/>
    <lineage>
        <taxon>Eukaryota</taxon>
        <taxon>Fungi</taxon>
        <taxon>Dikarya</taxon>
        <taxon>Basidiomycota</taxon>
        <taxon>Agaricomycotina</taxon>
        <taxon>Agaricomycetes</taxon>
        <taxon>Polyporales</taxon>
        <taxon>Polyporaceae</taxon>
        <taxon>Trametes</taxon>
    </lineage>
</organism>
<feature type="region of interest" description="Disordered" evidence="1">
    <location>
        <begin position="485"/>
        <end position="511"/>
    </location>
</feature>
<feature type="compositionally biased region" description="Low complexity" evidence="1">
    <location>
        <begin position="260"/>
        <end position="275"/>
    </location>
</feature>
<reference evidence="4" key="1">
    <citation type="submission" date="2022-11" db="EMBL/GenBank/DDBJ databases">
        <title>Genome Sequence of Cubamyces cubensis.</title>
        <authorList>
            <person name="Buettner E."/>
        </authorList>
    </citation>
    <scope>NUCLEOTIDE SEQUENCE</scope>
    <source>
        <strain evidence="4">MPL-01</strain>
    </source>
</reference>
<feature type="chain" id="PRO_5042046013" evidence="3">
    <location>
        <begin position="19"/>
        <end position="574"/>
    </location>
</feature>
<keyword evidence="5" id="KW-1185">Reference proteome</keyword>
<feature type="region of interest" description="Disordered" evidence="1">
    <location>
        <begin position="324"/>
        <end position="386"/>
    </location>
</feature>
<feature type="compositionally biased region" description="Low complexity" evidence="1">
    <location>
        <begin position="147"/>
        <end position="187"/>
    </location>
</feature>
<keyword evidence="2" id="KW-0472">Membrane</keyword>
<gene>
    <name evidence="4" type="ORF">ONZ51_g10513</name>
</gene>
<proteinExistence type="predicted"/>
<keyword evidence="2" id="KW-0812">Transmembrane</keyword>
<sequence length="574" mass="59890">MMLLFWVASFLWLAGCLGQTVKDADDTDPGMYYTGLWIPDGDPNTFGHHDTWTNQSGATVSFDFIGTQIKVFVTRRPVGTYLSKASFSIDGGAADIWETEDPVTAITYESLVYTSKTLSPVQHRITVTNLGVIFWLDYMEFTVATAPPGGNPPTSTTTPAQTQNSSPPANSATSPAKSTTSPTETPTNGGGGNQQSSNSQTHRSSPSPTSGGSASATSDTTLASTSGSATGPGATSGGLESSSTTGDAWSSGDHGGGTWPTGTSAPATGAASSSSSHTGMIVGIVVGVLGGLALLLSALWWLRMRKQAKQHALDSLAATPFADPSPHPSVYFSKDRPPNSPPAMTQRQMLPLPNNRYAPASDPGGTHPPRNSSRSFEPTRRLPHPVPYSDLSSNIIPPSAATAGHSLLRPGEIILEAIPAEHLQIPPEAGGSRANAPSVPETIQPSVQSHSTRAVPASRSAWFARALSLSSARYEDPALASTTSPSMFTDSAYASSPVSPPSATSGSSSHRPLYFRVLRRSRDGGVRLAGGRPGSQDAQMWSPAVYDDVLEVLSESSTMPPSYAQYTHSSVSGG</sequence>
<comment type="caution">
    <text evidence="4">The sequence shown here is derived from an EMBL/GenBank/DDBJ whole genome shotgun (WGS) entry which is preliminary data.</text>
</comment>
<dbReference type="EMBL" id="JAPEVG010000421">
    <property type="protein sequence ID" value="KAJ8463036.1"/>
    <property type="molecule type" value="Genomic_DNA"/>
</dbReference>
<evidence type="ECO:0000313" key="5">
    <source>
        <dbReference type="Proteomes" id="UP001215151"/>
    </source>
</evidence>
<dbReference type="AlphaFoldDB" id="A0AAD7X6A7"/>
<accession>A0AAD7X6A7</accession>
<feature type="compositionally biased region" description="Low complexity" evidence="1">
    <location>
        <begin position="491"/>
        <end position="509"/>
    </location>
</feature>
<name>A0AAD7X6A7_9APHY</name>
<evidence type="ECO:0000256" key="3">
    <source>
        <dbReference type="SAM" id="SignalP"/>
    </source>
</evidence>
<evidence type="ECO:0000313" key="4">
    <source>
        <dbReference type="EMBL" id="KAJ8463036.1"/>
    </source>
</evidence>
<dbReference type="Gene3D" id="2.60.120.260">
    <property type="entry name" value="Galactose-binding domain-like"/>
    <property type="match status" value="1"/>
</dbReference>
<feature type="compositionally biased region" description="Polar residues" evidence="1">
    <location>
        <begin position="441"/>
        <end position="452"/>
    </location>
</feature>
<feature type="signal peptide" evidence="3">
    <location>
        <begin position="1"/>
        <end position="18"/>
    </location>
</feature>